<dbReference type="InterPro" id="IPR007891">
    <property type="entry name" value="CHASE3"/>
</dbReference>
<dbReference type="EMBL" id="CP033219">
    <property type="protein sequence ID" value="AZV76665.1"/>
    <property type="molecule type" value="Genomic_DNA"/>
</dbReference>
<dbReference type="InterPro" id="IPR051310">
    <property type="entry name" value="MCP_chemotaxis"/>
</dbReference>
<dbReference type="PANTHER" id="PTHR43531:SF11">
    <property type="entry name" value="METHYL-ACCEPTING CHEMOTAXIS PROTEIN 3"/>
    <property type="match status" value="1"/>
</dbReference>
<dbReference type="SMART" id="SM00283">
    <property type="entry name" value="MA"/>
    <property type="match status" value="1"/>
</dbReference>
<dbReference type="KEGG" id="sedi:EBB79_01300"/>
<comment type="similarity">
    <text evidence="3">Belongs to the methyl-accepting chemotaxis (MCP) protein family.</text>
</comment>
<keyword evidence="2" id="KW-0145">Chemotaxis</keyword>
<evidence type="ECO:0000256" key="6">
    <source>
        <dbReference type="SAM" id="Phobius"/>
    </source>
</evidence>
<dbReference type="SUPFAM" id="SSF58104">
    <property type="entry name" value="Methyl-accepting chemotaxis protein (MCP) signaling domain"/>
    <property type="match status" value="1"/>
</dbReference>
<evidence type="ECO:0000256" key="3">
    <source>
        <dbReference type="ARBA" id="ARBA00029447"/>
    </source>
</evidence>
<dbReference type="Pfam" id="PF05227">
    <property type="entry name" value="CHASE3"/>
    <property type="match status" value="2"/>
</dbReference>
<dbReference type="GO" id="GO:0016020">
    <property type="term" value="C:membrane"/>
    <property type="evidence" value="ECO:0007669"/>
    <property type="project" value="UniProtKB-SubCell"/>
</dbReference>
<keyword evidence="6" id="KW-0472">Membrane</keyword>
<dbReference type="GO" id="GO:0006935">
    <property type="term" value="P:chemotaxis"/>
    <property type="evidence" value="ECO:0007669"/>
    <property type="project" value="UniProtKB-KW"/>
</dbReference>
<evidence type="ECO:0000313" key="9">
    <source>
        <dbReference type="EMBL" id="AZV76665.1"/>
    </source>
</evidence>
<keyword evidence="6" id="KW-0812">Transmembrane</keyword>
<sequence length="812" mass="87522">MPNYRERICDVAKKNQSVLRRFSLANLKTKPKVISVALFPLLLIVGVGVITMTNLSRMDDSARWVTHTQNVLGDSQSIIASAVDMETGLRGYLLAGKDEFLDPYISGQTAAYQALSDLRETVSDNPVQVARLEEAEQALRGWQTDVAETAIALRREIGDALTMNDMAEEVRKAKGKVFFDQFRWELQEFIEAEQALLVERKAKIKTIIESPFVNAVAVSEALDRVEHTYIVINTAKDMLAAAVDMETGMRGFLLSGDMDFLKPYRDGNTMMQLLVAELSGAVSDNPQQQARVISAGDTITTWRANMVEPILEMRREIGFAETMDDMADLVAEGRGKVFFDGFRAVMADFQAEEQALMDERKASSDQISSSTRTMIPSAIAFSIVLGAAMAWFIGSSIASSVRRITVSMRGLADGDNAVDIKGQERGDEVGEMARALEIFRDALVEMQEQEQKKAEGRDAELSAMVEELSNRLAMLSQGNLQVQIKENFPEGYEQLREDFNGTVTTLHGIVEQVVATSSSIRNGADEISQASEDLSHRTESQAATLEETAAALDELTASVKSAADGARSVENTMGEAGAEAERSGEVVQSAVAAMSEIESSSRHISQIISVIDDISFQTNLLALNAGVEAARAGEAGRGFAVVASEVRALAQRSSDAAMEIKALISDSSKQVDGGVKLVGNAGEALESIVGQVSHITTLVSEIAEGAAEQSTGLHEINTGMTQLDQVTQQNAAMVEQSTAASHLLKSDASKLADLMAHFQIGQGGGAAPSHRAPAAPTAHGMTDMSDDWATEIDDMVPVAATGTDGKALWEDF</sequence>
<evidence type="ECO:0000259" key="8">
    <source>
        <dbReference type="PROSITE" id="PS50885"/>
    </source>
</evidence>
<proteinExistence type="inferred from homology"/>
<dbReference type="SMART" id="SM00304">
    <property type="entry name" value="HAMP"/>
    <property type="match status" value="2"/>
</dbReference>
<organism evidence="9 10">
    <name type="scientific">Parasedimentitalea marina</name>
    <dbReference type="NCBI Taxonomy" id="2483033"/>
    <lineage>
        <taxon>Bacteria</taxon>
        <taxon>Pseudomonadati</taxon>
        <taxon>Pseudomonadota</taxon>
        <taxon>Alphaproteobacteria</taxon>
        <taxon>Rhodobacterales</taxon>
        <taxon>Paracoccaceae</taxon>
        <taxon>Parasedimentitalea</taxon>
    </lineage>
</organism>
<keyword evidence="6" id="KW-1133">Transmembrane helix</keyword>
<dbReference type="FunFam" id="1.10.287.950:FF:000001">
    <property type="entry name" value="Methyl-accepting chemotaxis sensory transducer"/>
    <property type="match status" value="1"/>
</dbReference>
<gene>
    <name evidence="9" type="ORF">EBB79_01300</name>
</gene>
<keyword evidence="10" id="KW-1185">Reference proteome</keyword>
<dbReference type="PANTHER" id="PTHR43531">
    <property type="entry name" value="PROTEIN ICFG"/>
    <property type="match status" value="1"/>
</dbReference>
<feature type="domain" description="HAMP" evidence="8">
    <location>
        <begin position="465"/>
        <end position="511"/>
    </location>
</feature>
<dbReference type="CDD" id="cd11386">
    <property type="entry name" value="MCP_signal"/>
    <property type="match status" value="1"/>
</dbReference>
<dbReference type="AlphaFoldDB" id="A0A3T0MY23"/>
<dbReference type="PROSITE" id="PS50885">
    <property type="entry name" value="HAMP"/>
    <property type="match status" value="2"/>
</dbReference>
<feature type="domain" description="Methyl-accepting transducer" evidence="7">
    <location>
        <begin position="516"/>
        <end position="745"/>
    </location>
</feature>
<evidence type="ECO:0000256" key="1">
    <source>
        <dbReference type="ARBA" id="ARBA00004370"/>
    </source>
</evidence>
<protein>
    <submittedName>
        <fullName evidence="9">HAMP domain-containing protein</fullName>
    </submittedName>
</protein>
<dbReference type="InterPro" id="IPR004090">
    <property type="entry name" value="Chemotax_Me-accpt_rcpt"/>
</dbReference>
<accession>A0A3T0MY23</accession>
<name>A0A3T0MY23_9RHOB</name>
<keyword evidence="4" id="KW-0807">Transducer</keyword>
<dbReference type="Gene3D" id="6.10.340.10">
    <property type="match status" value="1"/>
</dbReference>
<reference evidence="9 10" key="1">
    <citation type="submission" date="2018-10" db="EMBL/GenBank/DDBJ databases">
        <title>Parasedimentitalea marina sp. nov., a psychrophilic bacterium isolated from deep seawater of the New Britain Trench.</title>
        <authorList>
            <person name="Cao J."/>
        </authorList>
    </citation>
    <scope>NUCLEOTIDE SEQUENCE [LARGE SCALE GENOMIC DNA]</scope>
    <source>
        <strain evidence="9 10">W43</strain>
    </source>
</reference>
<evidence type="ECO:0000256" key="5">
    <source>
        <dbReference type="SAM" id="MobiDB-lite"/>
    </source>
</evidence>
<feature type="domain" description="HAMP" evidence="8">
    <location>
        <begin position="395"/>
        <end position="448"/>
    </location>
</feature>
<dbReference type="OrthoDB" id="354287at2"/>
<feature type="region of interest" description="Disordered" evidence="5">
    <location>
        <begin position="762"/>
        <end position="781"/>
    </location>
</feature>
<dbReference type="Proteomes" id="UP000283063">
    <property type="component" value="Chromosome"/>
</dbReference>
<dbReference type="PRINTS" id="PR00260">
    <property type="entry name" value="CHEMTRNSDUCR"/>
</dbReference>
<feature type="transmembrane region" description="Helical" evidence="6">
    <location>
        <begin position="33"/>
        <end position="55"/>
    </location>
</feature>
<evidence type="ECO:0000256" key="4">
    <source>
        <dbReference type="PROSITE-ProRule" id="PRU00284"/>
    </source>
</evidence>
<comment type="subcellular location">
    <subcellularLocation>
        <location evidence="1">Membrane</location>
    </subcellularLocation>
</comment>
<dbReference type="PROSITE" id="PS50111">
    <property type="entry name" value="CHEMOTAXIS_TRANSDUC_2"/>
    <property type="match status" value="1"/>
</dbReference>
<dbReference type="Pfam" id="PF00672">
    <property type="entry name" value="HAMP"/>
    <property type="match status" value="1"/>
</dbReference>
<evidence type="ECO:0000313" key="10">
    <source>
        <dbReference type="Proteomes" id="UP000283063"/>
    </source>
</evidence>
<dbReference type="CDD" id="cd06225">
    <property type="entry name" value="HAMP"/>
    <property type="match status" value="1"/>
</dbReference>
<dbReference type="Gene3D" id="1.10.287.950">
    <property type="entry name" value="Methyl-accepting chemotaxis protein"/>
    <property type="match status" value="1"/>
</dbReference>
<dbReference type="Pfam" id="PF00015">
    <property type="entry name" value="MCPsignal"/>
    <property type="match status" value="1"/>
</dbReference>
<dbReference type="GO" id="GO:0004888">
    <property type="term" value="F:transmembrane signaling receptor activity"/>
    <property type="evidence" value="ECO:0007669"/>
    <property type="project" value="InterPro"/>
</dbReference>
<dbReference type="SUPFAM" id="SSF158472">
    <property type="entry name" value="HAMP domain-like"/>
    <property type="match status" value="1"/>
</dbReference>
<dbReference type="InterPro" id="IPR003660">
    <property type="entry name" value="HAMP_dom"/>
</dbReference>
<evidence type="ECO:0000259" key="7">
    <source>
        <dbReference type="PROSITE" id="PS50111"/>
    </source>
</evidence>
<dbReference type="CDD" id="cd19410">
    <property type="entry name" value="HK9-like_sensor"/>
    <property type="match status" value="2"/>
</dbReference>
<dbReference type="GO" id="GO:0007165">
    <property type="term" value="P:signal transduction"/>
    <property type="evidence" value="ECO:0007669"/>
    <property type="project" value="UniProtKB-KW"/>
</dbReference>
<dbReference type="InterPro" id="IPR004089">
    <property type="entry name" value="MCPsignal_dom"/>
</dbReference>
<evidence type="ECO:0000256" key="2">
    <source>
        <dbReference type="ARBA" id="ARBA00022500"/>
    </source>
</evidence>